<dbReference type="EMBL" id="CP041695">
    <property type="protein sequence ID" value="QDP77359.1"/>
    <property type="molecule type" value="Genomic_DNA"/>
</dbReference>
<proteinExistence type="predicted"/>
<dbReference type="KEGG" id="nod:FOH10_00005"/>
<evidence type="ECO:0000313" key="2">
    <source>
        <dbReference type="EMBL" id="QDP77359.1"/>
    </source>
</evidence>
<accession>A0A516NEN8</accession>
<dbReference type="Proteomes" id="UP000317039">
    <property type="component" value="Chromosome"/>
</dbReference>
<sequence length="128" mass="13365">MRIALFGAGLFAAVAGLALGAGQAGAGVPIVQPDQGRIGMHLSHEETAMVASGPLPAVVSMFVPLNRMGAGLHPETRIYRDDNGGVHASLRQVLMEAAQHPDGSVVVFLNAPGTRGGRVLDVYQNWTR</sequence>
<dbReference type="GeneID" id="80330785"/>
<feature type="chain" id="PRO_5039311462" evidence="1">
    <location>
        <begin position="27"/>
        <end position="128"/>
    </location>
</feature>
<reference evidence="2 3" key="1">
    <citation type="submission" date="2019-07" db="EMBL/GenBank/DDBJ databases">
        <title>Complete Genome Sequence and Methylome Analysis of Nocardia otitidis-caviarum NEB252.</title>
        <authorList>
            <person name="Fomenkov A."/>
            <person name="Anton B.P."/>
            <person name="Vincze T."/>
            <person name="Roberts R.J."/>
        </authorList>
    </citation>
    <scope>NUCLEOTIDE SEQUENCE [LARGE SCALE GENOMIC DNA]</scope>
    <source>
        <strain evidence="2 3">NEB252</strain>
    </source>
</reference>
<keyword evidence="1" id="KW-0732">Signal</keyword>
<organism evidence="2 3">
    <name type="scientific">Nocardia otitidiscaviarum</name>
    <dbReference type="NCBI Taxonomy" id="1823"/>
    <lineage>
        <taxon>Bacteria</taxon>
        <taxon>Bacillati</taxon>
        <taxon>Actinomycetota</taxon>
        <taxon>Actinomycetes</taxon>
        <taxon>Mycobacteriales</taxon>
        <taxon>Nocardiaceae</taxon>
        <taxon>Nocardia</taxon>
    </lineage>
</organism>
<dbReference type="AlphaFoldDB" id="A0A516NEN8"/>
<name>A0A516NEN8_9NOCA</name>
<gene>
    <name evidence="2" type="ORF">FOH10_00005</name>
</gene>
<evidence type="ECO:0000313" key="3">
    <source>
        <dbReference type="Proteomes" id="UP000317039"/>
    </source>
</evidence>
<dbReference type="RefSeq" id="WP_143979141.1">
    <property type="nucleotide sequence ID" value="NZ_CP041695.1"/>
</dbReference>
<protein>
    <submittedName>
        <fullName evidence="2">Uncharacterized protein</fullName>
    </submittedName>
</protein>
<feature type="signal peptide" evidence="1">
    <location>
        <begin position="1"/>
        <end position="26"/>
    </location>
</feature>
<evidence type="ECO:0000256" key="1">
    <source>
        <dbReference type="SAM" id="SignalP"/>
    </source>
</evidence>